<dbReference type="InterPro" id="IPR003392">
    <property type="entry name" value="PTHD_SSD"/>
</dbReference>
<keyword evidence="3 7" id="KW-0812">Transmembrane</keyword>
<dbReference type="GO" id="GO:0030659">
    <property type="term" value="C:cytoplasmic vesicle membrane"/>
    <property type="evidence" value="ECO:0007669"/>
    <property type="project" value="TreeGrafter"/>
</dbReference>
<dbReference type="EMBL" id="UYWY01021924">
    <property type="protein sequence ID" value="VDM45162.1"/>
    <property type="molecule type" value="Genomic_DNA"/>
</dbReference>
<keyword evidence="10" id="KW-1185">Reference proteome</keyword>
<dbReference type="AlphaFoldDB" id="A0A183UZC1"/>
<comment type="similarity">
    <text evidence="2">Belongs to the patched family.</text>
</comment>
<proteinExistence type="inferred from homology"/>
<feature type="transmembrane region" description="Helical" evidence="7">
    <location>
        <begin position="356"/>
        <end position="381"/>
    </location>
</feature>
<evidence type="ECO:0000259" key="8">
    <source>
        <dbReference type="PROSITE" id="PS50156"/>
    </source>
</evidence>
<reference evidence="11" key="1">
    <citation type="submission" date="2016-06" db="UniProtKB">
        <authorList>
            <consortium name="WormBaseParasite"/>
        </authorList>
    </citation>
    <scope>IDENTIFICATION</scope>
</reference>
<feature type="transmembrane region" description="Helical" evidence="7">
    <location>
        <begin position="728"/>
        <end position="746"/>
    </location>
</feature>
<organism evidence="10 11">
    <name type="scientific">Toxocara canis</name>
    <name type="common">Canine roundworm</name>
    <dbReference type="NCBI Taxonomy" id="6265"/>
    <lineage>
        <taxon>Eukaryota</taxon>
        <taxon>Metazoa</taxon>
        <taxon>Ecdysozoa</taxon>
        <taxon>Nematoda</taxon>
        <taxon>Chromadorea</taxon>
        <taxon>Rhabditida</taxon>
        <taxon>Spirurina</taxon>
        <taxon>Ascaridomorpha</taxon>
        <taxon>Ascaridoidea</taxon>
        <taxon>Toxocaridae</taxon>
        <taxon>Toxocara</taxon>
    </lineage>
</organism>
<dbReference type="Pfam" id="PF02460">
    <property type="entry name" value="Patched"/>
    <property type="match status" value="1"/>
</dbReference>
<evidence type="ECO:0000313" key="9">
    <source>
        <dbReference type="EMBL" id="VDM45162.1"/>
    </source>
</evidence>
<feature type="transmembrane region" description="Helical" evidence="7">
    <location>
        <begin position="402"/>
        <end position="429"/>
    </location>
</feature>
<dbReference type="InterPro" id="IPR051697">
    <property type="entry name" value="Patched_domain-protein"/>
</dbReference>
<dbReference type="Gene3D" id="1.20.1640.10">
    <property type="entry name" value="Multidrug efflux transporter AcrB transmembrane domain"/>
    <property type="match status" value="2"/>
</dbReference>
<keyword evidence="4 7" id="KW-1133">Transmembrane helix</keyword>
<evidence type="ECO:0000313" key="11">
    <source>
        <dbReference type="WBParaSite" id="TCNE_0001384101-mRNA-1"/>
    </source>
</evidence>
<dbReference type="Proteomes" id="UP000050794">
    <property type="component" value="Unassembled WGS sequence"/>
</dbReference>
<reference evidence="9 10" key="2">
    <citation type="submission" date="2018-11" db="EMBL/GenBank/DDBJ databases">
        <authorList>
            <consortium name="Pathogen Informatics"/>
        </authorList>
    </citation>
    <scope>NUCLEOTIDE SEQUENCE [LARGE SCALE GENOMIC DNA]</scope>
</reference>
<evidence type="ECO:0000256" key="6">
    <source>
        <dbReference type="ARBA" id="ARBA00023180"/>
    </source>
</evidence>
<dbReference type="InterPro" id="IPR000731">
    <property type="entry name" value="SSD"/>
</dbReference>
<dbReference type="PANTHER" id="PTHR10796">
    <property type="entry name" value="PATCHED-RELATED"/>
    <property type="match status" value="1"/>
</dbReference>
<sequence length="861" mass="98076">MLAFIAVCSIKLPFARTNDDYNTGYTPTDARAMTEIRIHNEFSKGEMMAMIVMLTAADGGSMTRIEHLNETVKILDDIGTNFKVKNRSFYDFCDSFCNLNEPVLQFRNGMLLLQQQQHQSINVTTEAFEQRINLSYPIISIVGHELDVSANFYGVDTIQCADVSSKSLTNIKSVKVIALIFRDIRPSTWTKEDVAVWDKSIRNQYVEYVCNFMNLTRIQTDKRRRRMHEGTHRIFIVFKKCFALRLKKFQRQKCFEKKELVNFSGNNKSALVHVHPFSIPYLQDEISRTSKSISPYIVAGFIIMCLFSVTTVYVCAKYFDQWSLHKVVYAIVACITPLLATSTSLGLMLWCNMRFASILLLTSFLVLAIGVDDAFVMINAWERICKERRLRPPVNDKLRDRIAEVLVGVGPSITITSVTNMLAFGIGALSAPPDTQLFCIASAIAMFFDLVYTITLYLAVISVGGMHEMKIEKQKAVLTVACNGHDKNKTAPDVVVKGEAKLSSLWCSYCDWLSSSYTTITILLIMICYWSISVYGASQIKPGLSTKKFFVKRSPINEVVNIRDRYIRNERTFVTVIVRNVGDLTNATRRARIYSMVEQFEAIPESKGAQFTHFWLRDYDAFISTSDIETEMPDYTDTEYEPYKFHSIRQFLLWPEYKHWAGFLKMDNKNQRKLIALQLYTLQRCIFEQNKIRRSDRKPDLSASVFEEFAQFTDQIETLIPRTVQSSLYTLISMILVCSLLMPNFAAVTAASISIFSIFIGVVGFLTLWGIDLDPISTTTIIISIGMSVDYPAHVTFHYYQQNLKKVSKTPAQKMSEALSIIAYPLLQCCLSNLFLLCCLLFVSAYTSEIEHSATDEIVGL</sequence>
<evidence type="ECO:0000256" key="2">
    <source>
        <dbReference type="ARBA" id="ARBA00005585"/>
    </source>
</evidence>
<feature type="transmembrane region" description="Helical" evidence="7">
    <location>
        <begin position="327"/>
        <end position="350"/>
    </location>
</feature>
<feature type="transmembrane region" description="Helical" evidence="7">
    <location>
        <begin position="293"/>
        <end position="315"/>
    </location>
</feature>
<feature type="domain" description="SSD" evidence="8">
    <location>
        <begin position="297"/>
        <end position="463"/>
    </location>
</feature>
<keyword evidence="6" id="KW-0325">Glycoprotein</keyword>
<accession>A0A183UZC1</accession>
<dbReference type="PROSITE" id="PS50156">
    <property type="entry name" value="SSD"/>
    <property type="match status" value="1"/>
</dbReference>
<keyword evidence="5 7" id="KW-0472">Membrane</keyword>
<dbReference type="PANTHER" id="PTHR10796:SF95">
    <property type="entry name" value="SSD DOMAIN-CONTAINING PROTEIN"/>
    <property type="match status" value="1"/>
</dbReference>
<protein>
    <submittedName>
        <fullName evidence="11">SSD domain-containing protein</fullName>
    </submittedName>
</protein>
<feature type="transmembrane region" description="Helical" evidence="7">
    <location>
        <begin position="435"/>
        <end position="460"/>
    </location>
</feature>
<dbReference type="GO" id="GO:0018996">
    <property type="term" value="P:molting cycle, collagen and cuticulin-based cuticle"/>
    <property type="evidence" value="ECO:0007669"/>
    <property type="project" value="TreeGrafter"/>
</dbReference>
<dbReference type="WBParaSite" id="TCNE_0001384101-mRNA-1">
    <property type="protein sequence ID" value="TCNE_0001384101-mRNA-1"/>
    <property type="gene ID" value="TCNE_0001384101"/>
</dbReference>
<feature type="transmembrane region" description="Helical" evidence="7">
    <location>
        <begin position="753"/>
        <end position="771"/>
    </location>
</feature>
<name>A0A183UZC1_TOXCA</name>
<evidence type="ECO:0000256" key="4">
    <source>
        <dbReference type="ARBA" id="ARBA00022989"/>
    </source>
</evidence>
<evidence type="ECO:0000256" key="7">
    <source>
        <dbReference type="SAM" id="Phobius"/>
    </source>
</evidence>
<evidence type="ECO:0000256" key="5">
    <source>
        <dbReference type="ARBA" id="ARBA00023136"/>
    </source>
</evidence>
<dbReference type="GO" id="GO:0006897">
    <property type="term" value="P:endocytosis"/>
    <property type="evidence" value="ECO:0007669"/>
    <property type="project" value="TreeGrafter"/>
</dbReference>
<gene>
    <name evidence="9" type="ORF">TCNE_LOCUS13841</name>
</gene>
<evidence type="ECO:0000256" key="3">
    <source>
        <dbReference type="ARBA" id="ARBA00022692"/>
    </source>
</evidence>
<evidence type="ECO:0000256" key="1">
    <source>
        <dbReference type="ARBA" id="ARBA00004141"/>
    </source>
</evidence>
<evidence type="ECO:0000313" key="10">
    <source>
        <dbReference type="Proteomes" id="UP000050794"/>
    </source>
</evidence>
<feature type="transmembrane region" description="Helical" evidence="7">
    <location>
        <begin position="512"/>
        <end position="532"/>
    </location>
</feature>
<dbReference type="SUPFAM" id="SSF82866">
    <property type="entry name" value="Multidrug efflux transporter AcrB transmembrane domain"/>
    <property type="match status" value="2"/>
</dbReference>
<dbReference type="GO" id="GO:0005886">
    <property type="term" value="C:plasma membrane"/>
    <property type="evidence" value="ECO:0007669"/>
    <property type="project" value="TreeGrafter"/>
</dbReference>
<feature type="transmembrane region" description="Helical" evidence="7">
    <location>
        <begin position="821"/>
        <end position="843"/>
    </location>
</feature>
<comment type="subcellular location">
    <subcellularLocation>
        <location evidence="1">Membrane</location>
        <topology evidence="1">Multi-pass membrane protein</topology>
    </subcellularLocation>
</comment>